<reference evidence="1 2" key="1">
    <citation type="journal article" date="2010" name="Cell">
        <title>The genome of Naegleria gruberi illuminates early eukaryotic versatility.</title>
        <authorList>
            <person name="Fritz-Laylin L.K."/>
            <person name="Prochnik S.E."/>
            <person name="Ginger M.L."/>
            <person name="Dacks J.B."/>
            <person name="Carpenter M.L."/>
            <person name="Field M.C."/>
            <person name="Kuo A."/>
            <person name="Paredez A."/>
            <person name="Chapman J."/>
            <person name="Pham J."/>
            <person name="Shu S."/>
            <person name="Neupane R."/>
            <person name="Cipriano M."/>
            <person name="Mancuso J."/>
            <person name="Tu H."/>
            <person name="Salamov A."/>
            <person name="Lindquist E."/>
            <person name="Shapiro H."/>
            <person name="Lucas S."/>
            <person name="Grigoriev I.V."/>
            <person name="Cande W.Z."/>
            <person name="Fulton C."/>
            <person name="Rokhsar D.S."/>
            <person name="Dawson S.C."/>
        </authorList>
    </citation>
    <scope>NUCLEOTIDE SEQUENCE [LARGE SCALE GENOMIC DNA]</scope>
    <source>
        <strain evidence="1 2">NEG-M</strain>
    </source>
</reference>
<gene>
    <name evidence="1" type="ORF">NAEGRDRAFT_72620</name>
</gene>
<dbReference type="RefSeq" id="XP_002672349.1">
    <property type="nucleotide sequence ID" value="XM_002672303.1"/>
</dbReference>
<keyword evidence="2" id="KW-1185">Reference proteome</keyword>
<dbReference type="InParanoid" id="D2VUD1"/>
<dbReference type="Proteomes" id="UP000006671">
    <property type="component" value="Unassembled WGS sequence"/>
</dbReference>
<accession>D2VUD1</accession>
<dbReference type="VEuPathDB" id="AmoebaDB:NAEGRDRAFT_72620"/>
<organism evidence="2">
    <name type="scientific">Naegleria gruberi</name>
    <name type="common">Amoeba</name>
    <dbReference type="NCBI Taxonomy" id="5762"/>
    <lineage>
        <taxon>Eukaryota</taxon>
        <taxon>Discoba</taxon>
        <taxon>Heterolobosea</taxon>
        <taxon>Tetramitia</taxon>
        <taxon>Eutetramitia</taxon>
        <taxon>Vahlkampfiidae</taxon>
        <taxon>Naegleria</taxon>
    </lineage>
</organism>
<dbReference type="EMBL" id="GG738898">
    <property type="protein sequence ID" value="EFC39605.1"/>
    <property type="molecule type" value="Genomic_DNA"/>
</dbReference>
<dbReference type="GeneID" id="8855772"/>
<evidence type="ECO:0000313" key="1">
    <source>
        <dbReference type="EMBL" id="EFC39605.1"/>
    </source>
</evidence>
<evidence type="ECO:0000313" key="2">
    <source>
        <dbReference type="Proteomes" id="UP000006671"/>
    </source>
</evidence>
<dbReference type="KEGG" id="ngr:NAEGRDRAFT_72620"/>
<protein>
    <submittedName>
        <fullName evidence="1">Predicted protein</fullName>
    </submittedName>
</protein>
<sequence>MYLSRLRWKEKVLIIDRMPLKKRRQLSEIYGDSYRRATRQFVEENRRRDLLLEVIRMLTQYQMNETNKGTTIWKKVIKLLESNQKYSLKSIGKMKFGKLSLADIFSSYFVLNIRNRDYRTRDLTEILDFLFNKCEISVLKCIEGLFRMGHYSIFDNEELGLLQKFKRELSDRKGFGVSNNFLKTLFSRADLRKLQHLELSTKFVELVKKRNPERFRKYLLEPHFNKFISQANGSWESFEFYFKTLEIQTLPKYEESFFIKKLLSDETLNDISVLRRATKEFSLKLDSLPYFIRNFGKFNYEMLLFLVEETNHAVNEPIYGCSLLCEMIYNAHLNNISIANDILSMVEKGAIISIETQDERYSTDEILEYFYEEEEFYLPIMEILVDICGVRFKKLDHFIRRVANNCRNSKCFSPTGLISVIEFAGKYLNVQSISTRIFQDAMNHYYDMYVEEKFNEKQAEEFKNYINGKFGGNTLIN</sequence>
<proteinExistence type="predicted"/>
<dbReference type="AlphaFoldDB" id="D2VUD1"/>
<name>D2VUD1_NAEGR</name>